<dbReference type="RefSeq" id="WP_161709381.1">
    <property type="nucleotide sequence ID" value="NZ_JAABLQ010000002.1"/>
</dbReference>
<dbReference type="GO" id="GO:0016491">
    <property type="term" value="F:oxidoreductase activity"/>
    <property type="evidence" value="ECO:0007669"/>
    <property type="project" value="UniProtKB-KW"/>
</dbReference>
<proteinExistence type="predicted"/>
<dbReference type="Gene3D" id="3.50.50.60">
    <property type="entry name" value="FAD/NAD(P)-binding domain"/>
    <property type="match status" value="2"/>
</dbReference>
<dbReference type="SUPFAM" id="SSF54373">
    <property type="entry name" value="FAD-linked reductases, C-terminal domain"/>
    <property type="match status" value="1"/>
</dbReference>
<dbReference type="GO" id="GO:0005737">
    <property type="term" value="C:cytoplasm"/>
    <property type="evidence" value="ECO:0007669"/>
    <property type="project" value="TreeGrafter"/>
</dbReference>
<dbReference type="PANTHER" id="PTHR13847:SF289">
    <property type="entry name" value="GLYCINE OXIDASE"/>
    <property type="match status" value="1"/>
</dbReference>
<evidence type="ECO:0000256" key="1">
    <source>
        <dbReference type="ARBA" id="ARBA00023002"/>
    </source>
</evidence>
<organism evidence="3 4">
    <name type="scientific">Pannonibacter tanglangensis</name>
    <dbReference type="NCBI Taxonomy" id="2750084"/>
    <lineage>
        <taxon>Bacteria</taxon>
        <taxon>Pseudomonadati</taxon>
        <taxon>Pseudomonadota</taxon>
        <taxon>Alphaproteobacteria</taxon>
        <taxon>Hyphomicrobiales</taxon>
        <taxon>Stappiaceae</taxon>
        <taxon>Pannonibacter</taxon>
    </lineage>
</organism>
<evidence type="ECO:0000259" key="2">
    <source>
        <dbReference type="Pfam" id="PF01266"/>
    </source>
</evidence>
<dbReference type="InterPro" id="IPR036188">
    <property type="entry name" value="FAD/NAD-bd_sf"/>
</dbReference>
<dbReference type="Pfam" id="PF01266">
    <property type="entry name" value="DAO"/>
    <property type="match status" value="1"/>
</dbReference>
<dbReference type="InterPro" id="IPR006076">
    <property type="entry name" value="FAD-dep_OxRdtase"/>
</dbReference>
<gene>
    <name evidence="3" type="ORF">GWI72_16625</name>
</gene>
<accession>A0A7X5J9J8</accession>
<evidence type="ECO:0000313" key="3">
    <source>
        <dbReference type="EMBL" id="NBN79904.1"/>
    </source>
</evidence>
<sequence>MTAEHVETDVVIVGGGIIGLSAAFRLAEAGRKVVLVERGELANEASRGNAGAFAFSDILPLASPGILFKAPKWLLDPLGPLAIPPREALYLLPWLLRFFRASLPDRVEASAAAQGALNTLAARECDSLVASAGLGAFVRADGSLQLYESDGEFRASLEGWAWRERYGIAFEHLDQRGLAELQPGLSPQFIRATFVPGWKTVTDPRDYALAVARAAETLGVEVRRGEVTAIIGGGDLQQVRLTGGATLSARHVVLAAGPWSRGLAASLGADVPLIAERGYNTTLLAGAFDLKRQLIFGGHGFVVTPLAQGVRVGGASELARFSAPVNFRRSQHMLAKAARFMPGLRTEGGVEWMGSRPSMPDSLPVIGRSPRARNVILAFGHGHLGLTQSAATARLVTDLVLERQPPIDLSPFRPDRF</sequence>
<protein>
    <submittedName>
        <fullName evidence="3">FAD-dependent oxidoreductase</fullName>
    </submittedName>
</protein>
<name>A0A7X5J9J8_9HYPH</name>
<keyword evidence="4" id="KW-1185">Reference proteome</keyword>
<feature type="domain" description="FAD dependent oxidoreductase" evidence="2">
    <location>
        <begin position="9"/>
        <end position="399"/>
    </location>
</feature>
<keyword evidence="1" id="KW-0560">Oxidoreductase</keyword>
<dbReference type="SUPFAM" id="SSF51905">
    <property type="entry name" value="FAD/NAD(P)-binding domain"/>
    <property type="match status" value="1"/>
</dbReference>
<dbReference type="Proteomes" id="UP000586722">
    <property type="component" value="Unassembled WGS sequence"/>
</dbReference>
<dbReference type="Gene3D" id="3.30.9.10">
    <property type="entry name" value="D-Amino Acid Oxidase, subunit A, domain 2"/>
    <property type="match status" value="1"/>
</dbReference>
<reference evidence="4" key="1">
    <citation type="submission" date="2020-01" db="EMBL/GenBank/DDBJ databases">
        <authorList>
            <person name="Fang Y."/>
            <person name="Sun R."/>
            <person name="Nie L."/>
            <person name="He J."/>
            <person name="Hao L."/>
            <person name="Wang L."/>
            <person name="Su S."/>
            <person name="Lv E."/>
            <person name="Zhang Z."/>
            <person name="Xie R."/>
            <person name="Liu H."/>
        </authorList>
    </citation>
    <scope>NUCLEOTIDE SEQUENCE [LARGE SCALE GENOMIC DNA]</scope>
    <source>
        <strain evidence="4">XCT-53</strain>
    </source>
</reference>
<dbReference type="EMBL" id="JAABLQ010000002">
    <property type="protein sequence ID" value="NBN79904.1"/>
    <property type="molecule type" value="Genomic_DNA"/>
</dbReference>
<dbReference type="PANTHER" id="PTHR13847">
    <property type="entry name" value="SARCOSINE DEHYDROGENASE-RELATED"/>
    <property type="match status" value="1"/>
</dbReference>
<comment type="caution">
    <text evidence="3">The sequence shown here is derived from an EMBL/GenBank/DDBJ whole genome shotgun (WGS) entry which is preliminary data.</text>
</comment>
<dbReference type="AlphaFoldDB" id="A0A7X5J9J8"/>
<evidence type="ECO:0000313" key="4">
    <source>
        <dbReference type="Proteomes" id="UP000586722"/>
    </source>
</evidence>